<gene>
    <name evidence="2" type="ORF">GJW-30_1_03576</name>
</gene>
<feature type="signal peptide" evidence="1">
    <location>
        <begin position="1"/>
        <end position="19"/>
    </location>
</feature>
<feature type="chain" id="PRO_5006615790" evidence="1">
    <location>
        <begin position="20"/>
        <end position="103"/>
    </location>
</feature>
<keyword evidence="3" id="KW-1185">Reference proteome</keyword>
<keyword evidence="1" id="KW-0732">Signal</keyword>
<sequence>MTRFVCVALVFLGSSFALAHDHWINALRLTDPISGEWCCNHIDCSAVPKDGVGEVSGGFMVAETKEVIPHTRILWQSKDGSWWRCRNMQTNATRCLIGPPRGS</sequence>
<dbReference type="EMBL" id="AP014946">
    <property type="protein sequence ID" value="BAT61026.1"/>
    <property type="molecule type" value="Genomic_DNA"/>
</dbReference>
<dbReference type="RefSeq" id="WP_130364573.1">
    <property type="nucleotide sequence ID" value="NZ_AP014946.1"/>
</dbReference>
<dbReference type="AlphaFoldDB" id="A0A0S3PYP4"/>
<name>A0A0S3PYP4_9BRAD</name>
<evidence type="ECO:0000313" key="3">
    <source>
        <dbReference type="Proteomes" id="UP000236884"/>
    </source>
</evidence>
<proteinExistence type="predicted"/>
<dbReference type="KEGG" id="vgo:GJW-30_1_03576"/>
<dbReference type="Proteomes" id="UP000236884">
    <property type="component" value="Chromosome"/>
</dbReference>
<evidence type="ECO:0000256" key="1">
    <source>
        <dbReference type="SAM" id="SignalP"/>
    </source>
</evidence>
<protein>
    <submittedName>
        <fullName evidence="2">Uncharacterized protein</fullName>
    </submittedName>
</protein>
<accession>A0A0S3PYP4</accession>
<organism evidence="2 3">
    <name type="scientific">Variibacter gotjawalensis</name>
    <dbReference type="NCBI Taxonomy" id="1333996"/>
    <lineage>
        <taxon>Bacteria</taxon>
        <taxon>Pseudomonadati</taxon>
        <taxon>Pseudomonadota</taxon>
        <taxon>Alphaproteobacteria</taxon>
        <taxon>Hyphomicrobiales</taxon>
        <taxon>Nitrobacteraceae</taxon>
        <taxon>Variibacter</taxon>
    </lineage>
</organism>
<reference evidence="2 3" key="1">
    <citation type="submission" date="2015-08" db="EMBL/GenBank/DDBJ databases">
        <title>Investigation of the bacterial diversity of lava forest soil.</title>
        <authorList>
            <person name="Lee J.S."/>
        </authorList>
    </citation>
    <scope>NUCLEOTIDE SEQUENCE [LARGE SCALE GENOMIC DNA]</scope>
    <source>
        <strain evidence="2 3">GJW-30</strain>
    </source>
</reference>
<evidence type="ECO:0000313" key="2">
    <source>
        <dbReference type="EMBL" id="BAT61026.1"/>
    </source>
</evidence>
<dbReference type="OrthoDB" id="8420641at2"/>